<dbReference type="CDD" id="cd21153">
    <property type="entry name" value="PUA_RlmI"/>
    <property type="match status" value="1"/>
</dbReference>
<dbReference type="EMBL" id="NDXW01000001">
    <property type="protein sequence ID" value="RDH42389.1"/>
    <property type="molecule type" value="Genomic_DNA"/>
</dbReference>
<dbReference type="PANTHER" id="PTHR42873">
    <property type="entry name" value="RIBOSOMAL RNA LARGE SUBUNIT METHYLTRANSFERASE"/>
    <property type="match status" value="1"/>
</dbReference>
<evidence type="ECO:0000256" key="3">
    <source>
        <dbReference type="ARBA" id="ARBA00022552"/>
    </source>
</evidence>
<accession>A0A4P9VIT8</accession>
<dbReference type="GO" id="GO:0003723">
    <property type="term" value="F:RNA binding"/>
    <property type="evidence" value="ECO:0007669"/>
    <property type="project" value="InterPro"/>
</dbReference>
<dbReference type="GO" id="GO:0032259">
    <property type="term" value="P:methylation"/>
    <property type="evidence" value="ECO:0007669"/>
    <property type="project" value="UniProtKB-KW"/>
</dbReference>
<evidence type="ECO:0000256" key="7">
    <source>
        <dbReference type="ARBA" id="ARBA00038091"/>
    </source>
</evidence>
<dbReference type="InterPro" id="IPR015947">
    <property type="entry name" value="PUA-like_sf"/>
</dbReference>
<evidence type="ECO:0000259" key="8">
    <source>
        <dbReference type="Pfam" id="PF10672"/>
    </source>
</evidence>
<dbReference type="PROSITE" id="PS50890">
    <property type="entry name" value="PUA"/>
    <property type="match status" value="1"/>
</dbReference>
<dbReference type="SUPFAM" id="SSF53335">
    <property type="entry name" value="S-adenosyl-L-methionine-dependent methyltransferases"/>
    <property type="match status" value="1"/>
</dbReference>
<dbReference type="SUPFAM" id="SSF88697">
    <property type="entry name" value="PUA domain-like"/>
    <property type="match status" value="1"/>
</dbReference>
<keyword evidence="11" id="KW-1185">Reference proteome</keyword>
<comment type="subcellular location">
    <subcellularLocation>
        <location evidence="1">Cytoplasm</location>
    </subcellularLocation>
</comment>
<dbReference type="GO" id="GO:0005737">
    <property type="term" value="C:cytoplasm"/>
    <property type="evidence" value="ECO:0007669"/>
    <property type="project" value="UniProtKB-SubCell"/>
</dbReference>
<comment type="caution">
    <text evidence="10">The sequence shown here is derived from an EMBL/GenBank/DDBJ whole genome shotgun (WGS) entry which is preliminary data.</text>
</comment>
<evidence type="ECO:0000256" key="2">
    <source>
        <dbReference type="ARBA" id="ARBA00022490"/>
    </source>
</evidence>
<evidence type="ECO:0000256" key="5">
    <source>
        <dbReference type="ARBA" id="ARBA00022679"/>
    </source>
</evidence>
<keyword evidence="4 10" id="KW-0489">Methyltransferase</keyword>
<dbReference type="Gene3D" id="3.40.50.150">
    <property type="entry name" value="Vaccinia Virus protein VP39"/>
    <property type="match status" value="1"/>
</dbReference>
<dbReference type="Gene3D" id="2.30.130.10">
    <property type="entry name" value="PUA domain"/>
    <property type="match status" value="1"/>
</dbReference>
<evidence type="ECO:0000256" key="1">
    <source>
        <dbReference type="ARBA" id="ARBA00004496"/>
    </source>
</evidence>
<dbReference type="Pfam" id="PF17785">
    <property type="entry name" value="PUA_3"/>
    <property type="match status" value="1"/>
</dbReference>
<proteinExistence type="inferred from homology"/>
<dbReference type="GO" id="GO:0008168">
    <property type="term" value="F:methyltransferase activity"/>
    <property type="evidence" value="ECO:0007669"/>
    <property type="project" value="UniProtKB-KW"/>
</dbReference>
<reference evidence="10 11" key="1">
    <citation type="submission" date="2017-04" db="EMBL/GenBank/DDBJ databases">
        <title>Draft genome sequence of Zooshikella ganghwensis VG4 isolated from Red Sea sediments.</title>
        <authorList>
            <person name="Rehman Z."/>
            <person name="Alam I."/>
            <person name="Kamau A."/>
            <person name="Bajic V."/>
            <person name="Leiknes T."/>
        </authorList>
    </citation>
    <scope>NUCLEOTIDE SEQUENCE [LARGE SCALE GENOMIC DNA]</scope>
    <source>
        <strain evidence="10 11">VG4</strain>
    </source>
</reference>
<dbReference type="InterPro" id="IPR041532">
    <property type="entry name" value="RlmI-like_PUA"/>
</dbReference>
<gene>
    <name evidence="10" type="ORF">B9G39_02435</name>
</gene>
<sequence length="396" mass="44754">MSLGLVRLKAKADRRLRAGHIWIFSNEVDTKITPLGQFQPGEQVVVENAAGKPLGIAYINPNTLICGRLISRDVQYKLDKSLLVHRLNVAMSLRDRMFDKPYYRLAFGDSDNLPGLVIDRFDDVAVVQIATAGMEAIKEDIIAALQQVINPKGILFKNDSQVRQIEGLDEYTEIGAGDVPNQVKLIENNAYFMVPVIDGQKTGWFYDHRMNRQRLLNYVKDKRVLDVFSYVGGWGIQSAVAGASETLCIDASEHALHFVRENAALNNVNTRVNTIKADAFNALRDLRDEEEKFDVIIIDPPAFIKRRKDQAAGEQAYRRINELAMRLLTRDGILVSASCSMHLKRETLLDTLRQSSRHLDRHLQILEQGHQGPDHPILPAIPETDYLKAFIARIVY</sequence>
<dbReference type="InterPro" id="IPR029063">
    <property type="entry name" value="SAM-dependent_MTases_sf"/>
</dbReference>
<evidence type="ECO:0000259" key="9">
    <source>
        <dbReference type="Pfam" id="PF17785"/>
    </source>
</evidence>
<dbReference type="PANTHER" id="PTHR42873:SF1">
    <property type="entry name" value="S-ADENOSYLMETHIONINE-DEPENDENT METHYLTRANSFERASE DOMAIN-CONTAINING PROTEIN"/>
    <property type="match status" value="1"/>
</dbReference>
<feature type="domain" description="S-adenosylmethionine-dependent methyltransferase" evidence="8">
    <location>
        <begin position="175"/>
        <end position="355"/>
    </location>
</feature>
<dbReference type="Proteomes" id="UP000257039">
    <property type="component" value="Unassembled WGS sequence"/>
</dbReference>
<dbReference type="InterPro" id="IPR036974">
    <property type="entry name" value="PUA_sf"/>
</dbReference>
<evidence type="ECO:0000313" key="10">
    <source>
        <dbReference type="EMBL" id="RDH42389.1"/>
    </source>
</evidence>
<evidence type="ECO:0000256" key="6">
    <source>
        <dbReference type="ARBA" id="ARBA00022691"/>
    </source>
</evidence>
<dbReference type="CDD" id="cd11572">
    <property type="entry name" value="RlmI_M_like"/>
    <property type="match status" value="1"/>
</dbReference>
<evidence type="ECO:0000256" key="4">
    <source>
        <dbReference type="ARBA" id="ARBA00022603"/>
    </source>
</evidence>
<name>A0A4P9VIT8_9GAMM</name>
<dbReference type="Gene3D" id="3.30.750.80">
    <property type="entry name" value="RNA methyltransferase domain (HRMD) like"/>
    <property type="match status" value="1"/>
</dbReference>
<keyword evidence="2" id="KW-0963">Cytoplasm</keyword>
<evidence type="ECO:0000313" key="11">
    <source>
        <dbReference type="Proteomes" id="UP000257039"/>
    </source>
</evidence>
<organism evidence="10 11">
    <name type="scientific">Zooshikella ganghwensis</name>
    <dbReference type="NCBI Taxonomy" id="202772"/>
    <lineage>
        <taxon>Bacteria</taxon>
        <taxon>Pseudomonadati</taxon>
        <taxon>Pseudomonadota</taxon>
        <taxon>Gammaproteobacteria</taxon>
        <taxon>Oceanospirillales</taxon>
        <taxon>Zooshikellaceae</taxon>
        <taxon>Zooshikella</taxon>
    </lineage>
</organism>
<keyword evidence="5 10" id="KW-0808">Transferase</keyword>
<dbReference type="RefSeq" id="WP_094785903.1">
    <property type="nucleotide sequence ID" value="NZ_NDXW01000001.1"/>
</dbReference>
<keyword evidence="3" id="KW-0698">rRNA processing</keyword>
<dbReference type="CDD" id="cd02440">
    <property type="entry name" value="AdoMet_MTases"/>
    <property type="match status" value="1"/>
</dbReference>
<dbReference type="GO" id="GO:0006364">
    <property type="term" value="P:rRNA processing"/>
    <property type="evidence" value="ECO:0007669"/>
    <property type="project" value="UniProtKB-KW"/>
</dbReference>
<feature type="domain" description="RlmI-like PUA" evidence="9">
    <location>
        <begin position="6"/>
        <end position="72"/>
    </location>
</feature>
<keyword evidence="6" id="KW-0949">S-adenosyl-L-methionine</keyword>
<protein>
    <submittedName>
        <fullName evidence="10">Class I SAM-dependent rRNA methyltransferase</fullName>
    </submittedName>
</protein>
<dbReference type="AlphaFoldDB" id="A0A4P9VIT8"/>
<comment type="similarity">
    <text evidence="7">Belongs to the methyltransferase superfamily. RlmI family.</text>
</comment>
<dbReference type="InterPro" id="IPR019614">
    <property type="entry name" value="SAM-dep_methyl-trfase"/>
</dbReference>
<dbReference type="Pfam" id="PF10672">
    <property type="entry name" value="Methyltrans_SAM"/>
    <property type="match status" value="1"/>
</dbReference>